<evidence type="ECO:0000256" key="1">
    <source>
        <dbReference type="SAM" id="Phobius"/>
    </source>
</evidence>
<name>A0AB39W5F4_9FLAO</name>
<proteinExistence type="predicted"/>
<dbReference type="EMBL" id="CP165625">
    <property type="protein sequence ID" value="XDU96815.1"/>
    <property type="molecule type" value="Genomic_DNA"/>
</dbReference>
<protein>
    <submittedName>
        <fullName evidence="3">DUF2157 domain-containing protein</fullName>
    </submittedName>
</protein>
<keyword evidence="1" id="KW-0812">Transmembrane</keyword>
<feature type="transmembrane region" description="Helical" evidence="1">
    <location>
        <begin position="132"/>
        <end position="153"/>
    </location>
</feature>
<feature type="transmembrane region" description="Helical" evidence="1">
    <location>
        <begin position="219"/>
        <end position="235"/>
    </location>
</feature>
<feature type="transmembrane region" description="Helical" evidence="1">
    <location>
        <begin position="158"/>
        <end position="177"/>
    </location>
</feature>
<feature type="transmembrane region" description="Helical" evidence="1">
    <location>
        <begin position="300"/>
        <end position="319"/>
    </location>
</feature>
<dbReference type="AlphaFoldDB" id="A0AB39W5F4"/>
<keyword evidence="1" id="KW-1133">Transmembrane helix</keyword>
<feature type="transmembrane region" description="Helical" evidence="1">
    <location>
        <begin position="189"/>
        <end position="207"/>
    </location>
</feature>
<evidence type="ECO:0000259" key="2">
    <source>
        <dbReference type="Pfam" id="PF09925"/>
    </source>
</evidence>
<reference evidence="3" key="1">
    <citation type="submission" date="2024-07" db="EMBL/GenBank/DDBJ databases">
        <authorList>
            <person name="Biller S.J."/>
        </authorList>
    </citation>
    <scope>NUCLEOTIDE SEQUENCE</scope>
    <source>
        <strain evidence="3">WC2409</strain>
    </source>
</reference>
<feature type="transmembrane region" description="Helical" evidence="1">
    <location>
        <begin position="241"/>
        <end position="257"/>
    </location>
</feature>
<dbReference type="Pfam" id="PF09925">
    <property type="entry name" value="DUF2157"/>
    <property type="match status" value="1"/>
</dbReference>
<dbReference type="InterPro" id="IPR018677">
    <property type="entry name" value="DUF2157"/>
</dbReference>
<evidence type="ECO:0000313" key="3">
    <source>
        <dbReference type="EMBL" id="XDU96815.1"/>
    </source>
</evidence>
<feature type="transmembrane region" description="Helical" evidence="1">
    <location>
        <begin position="108"/>
        <end position="126"/>
    </location>
</feature>
<feature type="domain" description="DUF2157" evidence="2">
    <location>
        <begin position="12"/>
        <end position="158"/>
    </location>
</feature>
<feature type="transmembrane region" description="Helical" evidence="1">
    <location>
        <begin position="67"/>
        <end position="88"/>
    </location>
</feature>
<sequence length="332" mass="37855">MGKFEENATNRLFEKNLIPEEQFKEITVHRDLNIFSLHSELKFSLYLSVLLFTSGIGILIYENIDTSGHIAILSLLLIVTVICFYFSFKNTIGFKKQETNFENPLFDYLILTAVLLSCIFIGYLQFQYTAFGTHYGLATLIPTAIGLFCAYYFDNKSILSIAITGLAAYIGLSVSPQSLLNNSFYETTTLSYSAIGLGVILVLWSIYSNKIALKTHFTIIYLTFALHLISISCINNLFNPYWGIFGFLLLASSYYFYKSSYEVKSVSLFVFTIIYAYVGINIFIFKLIDIANISDFLIPLLYLAPFYFIGSIILFIRLIKKFNKNSNDDTIR</sequence>
<keyword evidence="1" id="KW-0472">Membrane</keyword>
<feature type="transmembrane region" description="Helical" evidence="1">
    <location>
        <begin position="43"/>
        <end position="61"/>
    </location>
</feature>
<accession>A0AB39W5F4</accession>
<gene>
    <name evidence="3" type="ORF">AB3G34_06765</name>
</gene>
<dbReference type="RefSeq" id="WP_369753872.1">
    <property type="nucleotide sequence ID" value="NZ_CP165625.1"/>
</dbReference>
<feature type="transmembrane region" description="Helical" evidence="1">
    <location>
        <begin position="269"/>
        <end position="288"/>
    </location>
</feature>
<organism evidence="3">
    <name type="scientific">Flavobacterium sp. WC2409</name>
    <dbReference type="NCBI Taxonomy" id="3234139"/>
    <lineage>
        <taxon>Bacteria</taxon>
        <taxon>Pseudomonadati</taxon>
        <taxon>Bacteroidota</taxon>
        <taxon>Flavobacteriia</taxon>
        <taxon>Flavobacteriales</taxon>
        <taxon>Flavobacteriaceae</taxon>
        <taxon>Flavobacterium</taxon>
    </lineage>
</organism>